<evidence type="ECO:0000259" key="6">
    <source>
        <dbReference type="PROSITE" id="PS50853"/>
    </source>
</evidence>
<reference evidence="8" key="1">
    <citation type="submission" date="2023-07" db="EMBL/GenBank/DDBJ databases">
        <title>Isolating and identifying novel microbial strains from the Mariana Trench.</title>
        <authorList>
            <person name="Fu H."/>
        </authorList>
    </citation>
    <scope>NUCLEOTIDE SEQUENCE [LARGE SCALE GENOMIC DNA]</scope>
    <source>
        <strain evidence="8">T-y2</strain>
    </source>
</reference>
<dbReference type="InterPro" id="IPR036116">
    <property type="entry name" value="FN3_sf"/>
</dbReference>
<dbReference type="Pfam" id="PF00041">
    <property type="entry name" value="fn3"/>
    <property type="match status" value="1"/>
</dbReference>
<evidence type="ECO:0000313" key="7">
    <source>
        <dbReference type="EMBL" id="MDT0295370.1"/>
    </source>
</evidence>
<dbReference type="Pfam" id="PF04231">
    <property type="entry name" value="Endonuclease_1"/>
    <property type="match status" value="1"/>
</dbReference>
<dbReference type="EMBL" id="JAVRBG010000012">
    <property type="protein sequence ID" value="MDT0295370.1"/>
    <property type="molecule type" value="Genomic_DNA"/>
</dbReference>
<dbReference type="CDD" id="cd00063">
    <property type="entry name" value="FN3"/>
    <property type="match status" value="1"/>
</dbReference>
<dbReference type="SMART" id="SM00060">
    <property type="entry name" value="FN3"/>
    <property type="match status" value="1"/>
</dbReference>
<feature type="chain" id="PRO_5046000008" evidence="5">
    <location>
        <begin position="21"/>
        <end position="627"/>
    </location>
</feature>
<dbReference type="Gene3D" id="2.60.40.10">
    <property type="entry name" value="Immunoglobulins"/>
    <property type="match status" value="1"/>
</dbReference>
<proteinExistence type="inferred from homology"/>
<evidence type="ECO:0000256" key="3">
    <source>
        <dbReference type="ARBA" id="ARBA00022729"/>
    </source>
</evidence>
<gene>
    <name evidence="7" type="ORF">RLT85_12095</name>
</gene>
<evidence type="ECO:0000256" key="5">
    <source>
        <dbReference type="SAM" id="SignalP"/>
    </source>
</evidence>
<dbReference type="InterPro" id="IPR044925">
    <property type="entry name" value="His-Me_finger_sf"/>
</dbReference>
<name>A0ABU2KKY2_9FLAO</name>
<keyword evidence="4" id="KW-0378">Hydrolase</keyword>
<keyword evidence="2" id="KW-0540">Nuclease</keyword>
<protein>
    <submittedName>
        <fullName evidence="7">Endonuclease</fullName>
    </submittedName>
</protein>
<dbReference type="Pfam" id="PF18962">
    <property type="entry name" value="Por_Secre_tail"/>
    <property type="match status" value="1"/>
</dbReference>
<dbReference type="RefSeq" id="WP_311402306.1">
    <property type="nucleotide sequence ID" value="NZ_JAVRBG010000012.1"/>
</dbReference>
<dbReference type="NCBIfam" id="TIGR04183">
    <property type="entry name" value="Por_Secre_tail"/>
    <property type="match status" value="1"/>
</dbReference>
<evidence type="ECO:0000256" key="1">
    <source>
        <dbReference type="ARBA" id="ARBA00006429"/>
    </source>
</evidence>
<sequence>MKKITLLGFLLASIFTFAQAPAGYYSSTQGLTGYNLKSELSNIITNGHSPQSYGDLWDGYYISDVDIYYENDGTVLDIYSENPTGTDSYTYTFGSDQCGNYSGEGSCYNREHLMPQSWFGSSSPMKTDIQHVYPADGYVNGQRGHLPFGEVNNASYTSNNGSKKGNNIYNHPNAYNGTVFEPIDEFKGDIARVYFYMATRYESQIGSWESANDGSQNTLNGTSDQVFEDWMLAMLIQWHNADPVSQKELDRNNAAFNFQGNRNPYIDNPAMVAMIWDPNPDTEAPTDPTNLVAQNIAAYSTDLSWNASTDNVGVVSYQVEQNGLLVENVASTQVSITGLSPNTNYSFAVKALDAYGNTSALSNTVTITTLDAPEVIFNEDFEDCNNIQFTAISELSAVDWECTTQFGENNTGAYQMNGFSQGNQVPSKDWLITTNPIDFDAFQDEKLSFFTASSFGETELQLLYSTDYSGNGSPSASNWQSVPNVTIPLHPSNSNNIVENIFTNIDISSISGEVYIAFKYDTSNGDDATRWTVDSFNIMGEDDLGVATQELDFSFYPNPVNQQRLYIRLENKVSYDYQIYDLNGRLIQQDQHVSAPAINLSGINNGLYILKLNAEGKTAVKKLVIQN</sequence>
<dbReference type="InterPro" id="IPR013783">
    <property type="entry name" value="Ig-like_fold"/>
</dbReference>
<evidence type="ECO:0000313" key="8">
    <source>
        <dbReference type="Proteomes" id="UP001182991"/>
    </source>
</evidence>
<dbReference type="InterPro" id="IPR007346">
    <property type="entry name" value="Endonuclease-I"/>
</dbReference>
<dbReference type="PROSITE" id="PS50853">
    <property type="entry name" value="FN3"/>
    <property type="match status" value="1"/>
</dbReference>
<evidence type="ECO:0000256" key="4">
    <source>
        <dbReference type="ARBA" id="ARBA00022801"/>
    </source>
</evidence>
<dbReference type="GO" id="GO:0004519">
    <property type="term" value="F:endonuclease activity"/>
    <property type="evidence" value="ECO:0007669"/>
    <property type="project" value="UniProtKB-KW"/>
</dbReference>
<dbReference type="PANTHER" id="PTHR33607:SF2">
    <property type="entry name" value="ENDONUCLEASE-1"/>
    <property type="match status" value="1"/>
</dbReference>
<dbReference type="SUPFAM" id="SSF49265">
    <property type="entry name" value="Fibronectin type III"/>
    <property type="match status" value="1"/>
</dbReference>
<keyword evidence="7" id="KW-0255">Endonuclease</keyword>
<keyword evidence="3 5" id="KW-0732">Signal</keyword>
<dbReference type="Proteomes" id="UP001182991">
    <property type="component" value="Unassembled WGS sequence"/>
</dbReference>
<keyword evidence="8" id="KW-1185">Reference proteome</keyword>
<feature type="domain" description="Fibronectin type-III" evidence="6">
    <location>
        <begin position="284"/>
        <end position="372"/>
    </location>
</feature>
<dbReference type="InterPro" id="IPR003961">
    <property type="entry name" value="FN3_dom"/>
</dbReference>
<organism evidence="7 8">
    <name type="scientific">Mesonia ostreae</name>
    <dbReference type="NCBI Taxonomy" id="861110"/>
    <lineage>
        <taxon>Bacteria</taxon>
        <taxon>Pseudomonadati</taxon>
        <taxon>Bacteroidota</taxon>
        <taxon>Flavobacteriia</taxon>
        <taxon>Flavobacteriales</taxon>
        <taxon>Flavobacteriaceae</taxon>
        <taxon>Mesonia</taxon>
    </lineage>
</organism>
<comment type="similarity">
    <text evidence="1">Belongs to the EndA/NucM nuclease family.</text>
</comment>
<feature type="signal peptide" evidence="5">
    <location>
        <begin position="1"/>
        <end position="20"/>
    </location>
</feature>
<accession>A0ABU2KKY2</accession>
<dbReference type="InterPro" id="IPR026444">
    <property type="entry name" value="Secre_tail"/>
</dbReference>
<evidence type="ECO:0000256" key="2">
    <source>
        <dbReference type="ARBA" id="ARBA00022722"/>
    </source>
</evidence>
<dbReference type="SUPFAM" id="SSF54060">
    <property type="entry name" value="His-Me finger endonucleases"/>
    <property type="match status" value="1"/>
</dbReference>
<dbReference type="PANTHER" id="PTHR33607">
    <property type="entry name" value="ENDONUCLEASE-1"/>
    <property type="match status" value="1"/>
</dbReference>
<comment type="caution">
    <text evidence="7">The sequence shown here is derived from an EMBL/GenBank/DDBJ whole genome shotgun (WGS) entry which is preliminary data.</text>
</comment>